<evidence type="ECO:0000256" key="6">
    <source>
        <dbReference type="SAM" id="MobiDB-lite"/>
    </source>
</evidence>
<feature type="transmembrane region" description="Helical" evidence="7">
    <location>
        <begin position="54"/>
        <end position="75"/>
    </location>
</feature>
<comment type="caution">
    <text evidence="8">The sequence shown here is derived from an EMBL/GenBank/DDBJ whole genome shotgun (WGS) entry which is preliminary data.</text>
</comment>
<evidence type="ECO:0000256" key="7">
    <source>
        <dbReference type="SAM" id="Phobius"/>
    </source>
</evidence>
<proteinExistence type="predicted"/>
<name>A0ABQ9E0R4_TEGGR</name>
<dbReference type="EMBL" id="JARBDR010000923">
    <property type="protein sequence ID" value="KAJ8297497.1"/>
    <property type="molecule type" value="Genomic_DNA"/>
</dbReference>
<keyword evidence="5 7" id="KW-0472">Membrane</keyword>
<dbReference type="PANTHER" id="PTHR11616:SF241">
    <property type="entry name" value="SODIUM- AND CHLORIDE-DEPENDENT GLYCINE TRANSPORTER 2"/>
    <property type="match status" value="1"/>
</dbReference>
<evidence type="ECO:0000256" key="2">
    <source>
        <dbReference type="ARBA" id="ARBA00022448"/>
    </source>
</evidence>
<feature type="transmembrane region" description="Helical" evidence="7">
    <location>
        <begin position="5"/>
        <end position="25"/>
    </location>
</feature>
<feature type="compositionally biased region" description="Basic and acidic residues" evidence="6">
    <location>
        <begin position="375"/>
        <end position="394"/>
    </location>
</feature>
<feature type="region of interest" description="Disordered" evidence="6">
    <location>
        <begin position="333"/>
        <end position="394"/>
    </location>
</feature>
<dbReference type="PANTHER" id="PTHR11616">
    <property type="entry name" value="SODIUM/CHLORIDE DEPENDENT TRANSPORTER"/>
    <property type="match status" value="1"/>
</dbReference>
<dbReference type="PRINTS" id="PR00176">
    <property type="entry name" value="NANEUSMPORT"/>
</dbReference>
<keyword evidence="4 7" id="KW-1133">Transmembrane helix</keyword>
<organism evidence="8 9">
    <name type="scientific">Tegillarca granosa</name>
    <name type="common">Malaysian cockle</name>
    <name type="synonym">Anadara granosa</name>
    <dbReference type="NCBI Taxonomy" id="220873"/>
    <lineage>
        <taxon>Eukaryota</taxon>
        <taxon>Metazoa</taxon>
        <taxon>Spiralia</taxon>
        <taxon>Lophotrochozoa</taxon>
        <taxon>Mollusca</taxon>
        <taxon>Bivalvia</taxon>
        <taxon>Autobranchia</taxon>
        <taxon>Pteriomorphia</taxon>
        <taxon>Arcoida</taxon>
        <taxon>Arcoidea</taxon>
        <taxon>Arcidae</taxon>
        <taxon>Tegillarca</taxon>
    </lineage>
</organism>
<evidence type="ECO:0000313" key="8">
    <source>
        <dbReference type="EMBL" id="KAJ8297497.1"/>
    </source>
</evidence>
<keyword evidence="9" id="KW-1185">Reference proteome</keyword>
<dbReference type="Pfam" id="PF00209">
    <property type="entry name" value="SNF"/>
    <property type="match status" value="1"/>
</dbReference>
<dbReference type="InterPro" id="IPR000175">
    <property type="entry name" value="Na/ntran_symport"/>
</dbReference>
<feature type="transmembrane region" description="Helical" evidence="7">
    <location>
        <begin position="170"/>
        <end position="196"/>
    </location>
</feature>
<dbReference type="Proteomes" id="UP001217089">
    <property type="component" value="Unassembled WGS sequence"/>
</dbReference>
<keyword evidence="2" id="KW-0813">Transport</keyword>
<evidence type="ECO:0000313" key="9">
    <source>
        <dbReference type="Proteomes" id="UP001217089"/>
    </source>
</evidence>
<feature type="transmembrane region" description="Helical" evidence="7">
    <location>
        <begin position="239"/>
        <end position="260"/>
    </location>
</feature>
<dbReference type="PROSITE" id="PS50267">
    <property type="entry name" value="NA_NEUROTRAN_SYMP_3"/>
    <property type="match status" value="1"/>
</dbReference>
<sequence>MMFRVVYFTATCPYVVLMILLVRGLTLEGYWKGIEFYIIPKWEKLMNMQVWSDAASQIFYSLGPGFGVLITMSSYNKFSNNCYRDAVLVSIINCCTSILAGFVIFSVLGFMAHVTNQPVEKVADSDETPTDNQEVVNLVLPLVERGGPGLVFIAYPEGLAQMPFAPVWSILFFFMLLMLGLDSQFAMVECVICAIMDEFLSLRKHKSIVTFAVCASMLGLGLPCVTKGGIWIVTLMDNYTASYSLLIVAFFEFIGINWIYGFKRFSDDIYLMLGKRPGFYWRATWTVISPLIVVVERRTACIETELLPGTLVTQNFHLSDVWKPTMSWGPAIDENRTENEDGLGGNKQNGLRNGVAGETASNTRMNPLYNVELPEVSRDDRRRHNSEPKTDLGY</sequence>
<evidence type="ECO:0000256" key="1">
    <source>
        <dbReference type="ARBA" id="ARBA00004141"/>
    </source>
</evidence>
<evidence type="ECO:0000256" key="4">
    <source>
        <dbReference type="ARBA" id="ARBA00022989"/>
    </source>
</evidence>
<evidence type="ECO:0000256" key="5">
    <source>
        <dbReference type="ARBA" id="ARBA00023136"/>
    </source>
</evidence>
<dbReference type="CDD" id="cd10324">
    <property type="entry name" value="SLC6sbd"/>
    <property type="match status" value="1"/>
</dbReference>
<protein>
    <submittedName>
        <fullName evidence="8">Uncharacterized protein</fullName>
    </submittedName>
</protein>
<dbReference type="SUPFAM" id="SSF161070">
    <property type="entry name" value="SNF-like"/>
    <property type="match status" value="1"/>
</dbReference>
<dbReference type="InterPro" id="IPR037272">
    <property type="entry name" value="SNS_sf"/>
</dbReference>
<evidence type="ECO:0000256" key="3">
    <source>
        <dbReference type="ARBA" id="ARBA00022692"/>
    </source>
</evidence>
<keyword evidence="3 7" id="KW-0812">Transmembrane</keyword>
<comment type="subcellular location">
    <subcellularLocation>
        <location evidence="1">Membrane</location>
        <topology evidence="1">Multi-pass membrane protein</topology>
    </subcellularLocation>
</comment>
<reference evidence="8 9" key="1">
    <citation type="submission" date="2022-12" db="EMBL/GenBank/DDBJ databases">
        <title>Chromosome-level genome of Tegillarca granosa.</title>
        <authorList>
            <person name="Kim J."/>
        </authorList>
    </citation>
    <scope>NUCLEOTIDE SEQUENCE [LARGE SCALE GENOMIC DNA]</scope>
    <source>
        <strain evidence="8">Teg-2019</strain>
        <tissue evidence="8">Adductor muscle</tissue>
    </source>
</reference>
<feature type="transmembrane region" description="Helical" evidence="7">
    <location>
        <begin position="208"/>
        <end position="233"/>
    </location>
</feature>
<gene>
    <name evidence="8" type="ORF">KUTeg_024028</name>
</gene>
<feature type="transmembrane region" description="Helical" evidence="7">
    <location>
        <begin position="87"/>
        <end position="112"/>
    </location>
</feature>
<accession>A0ABQ9E0R4</accession>